<protein>
    <recommendedName>
        <fullName evidence="5 7">Putative hydroxypyruvate isomerase</fullName>
        <ecNumber evidence="4 7">5.3.1.22</ecNumber>
    </recommendedName>
</protein>
<keyword evidence="10" id="KW-1185">Reference proteome</keyword>
<dbReference type="RefSeq" id="XP_018335279.1">
    <property type="nucleotide sequence ID" value="XM_018479777.2"/>
</dbReference>
<evidence type="ECO:0000256" key="2">
    <source>
        <dbReference type="ARBA" id="ARBA00002968"/>
    </source>
</evidence>
<dbReference type="PANTHER" id="PTHR43489">
    <property type="entry name" value="ISOMERASE"/>
    <property type="match status" value="1"/>
</dbReference>
<dbReference type="KEGG" id="apln:108744151"/>
<dbReference type="InterPro" id="IPR013022">
    <property type="entry name" value="Xyl_isomerase-like_TIM-brl"/>
</dbReference>
<evidence type="ECO:0000256" key="8">
    <source>
        <dbReference type="PIRSR" id="PIRSR006241-50"/>
    </source>
</evidence>
<evidence type="ECO:0000256" key="7">
    <source>
        <dbReference type="PIRNR" id="PIRNR006241"/>
    </source>
</evidence>
<comment type="catalytic activity">
    <reaction evidence="1 7">
        <text>3-hydroxypyruvate = 2-hydroxy-3-oxopropanoate</text>
        <dbReference type="Rhea" id="RHEA:11952"/>
        <dbReference type="ChEBI" id="CHEBI:17180"/>
        <dbReference type="ChEBI" id="CHEBI:57978"/>
        <dbReference type="EC" id="5.3.1.22"/>
    </reaction>
</comment>
<sequence length="284" mass="32182">MYSRYLNLSSLISRSKSLFTKVTMAKFCPNLSFLFTEKPFLERYGLAKQAGFKVVESGFPLGFSIEQVSEARSAAGIQQVLLNIFTGDTSKGELGFAAIPGKEKEFRDSLDLTINYAKALGATKIHVMSGKIDGEVTSRHDETFESNIRYAADILEKNNIVGLLEPINKYSVPNYYMNSFPKAISLIEKINKPSIRLQFDIFHIQQIQGDIKHTLDSVKKYIGHVQIAQVPDRNEPDTLGEVNFHYIFKILQDAGYNDWIGLEYKPAKETVQGLKWIKEYGYQL</sequence>
<reference evidence="11" key="1">
    <citation type="submission" date="2025-08" db="UniProtKB">
        <authorList>
            <consortium name="RefSeq"/>
        </authorList>
    </citation>
    <scope>IDENTIFICATION</scope>
    <source>
        <tissue evidence="11">Entire body</tissue>
    </source>
</reference>
<feature type="active site" description="Proton donor/acceptor" evidence="8">
    <location>
        <position position="165"/>
    </location>
</feature>
<accession>A0A1W4XH11</accession>
<evidence type="ECO:0000256" key="6">
    <source>
        <dbReference type="ARBA" id="ARBA00023235"/>
    </source>
</evidence>
<dbReference type="GeneID" id="108744151"/>
<dbReference type="GO" id="GO:0008903">
    <property type="term" value="F:hydroxypyruvate isomerase activity"/>
    <property type="evidence" value="ECO:0007669"/>
    <property type="project" value="UniProtKB-EC"/>
</dbReference>
<dbReference type="SUPFAM" id="SSF51658">
    <property type="entry name" value="Xylose isomerase-like"/>
    <property type="match status" value="1"/>
</dbReference>
<feature type="active site" description="Proton donor/acceptor" evidence="8">
    <location>
        <position position="263"/>
    </location>
</feature>
<feature type="domain" description="Xylose isomerase-like TIM barrel" evidence="9">
    <location>
        <begin position="46"/>
        <end position="280"/>
    </location>
</feature>
<dbReference type="EC" id="5.3.1.22" evidence="4 7"/>
<dbReference type="STRING" id="224129.A0A1W4XH11"/>
<evidence type="ECO:0000259" key="9">
    <source>
        <dbReference type="Pfam" id="PF01261"/>
    </source>
</evidence>
<evidence type="ECO:0000256" key="3">
    <source>
        <dbReference type="ARBA" id="ARBA00005962"/>
    </source>
</evidence>
<dbReference type="OrthoDB" id="4214675at2759"/>
<evidence type="ECO:0000256" key="5">
    <source>
        <dbReference type="ARBA" id="ARBA00017985"/>
    </source>
</evidence>
<proteinExistence type="inferred from homology"/>
<organism evidence="10 11">
    <name type="scientific">Agrilus planipennis</name>
    <name type="common">Emerald ash borer</name>
    <name type="synonym">Agrilus marcopoli</name>
    <dbReference type="NCBI Taxonomy" id="224129"/>
    <lineage>
        <taxon>Eukaryota</taxon>
        <taxon>Metazoa</taxon>
        <taxon>Ecdysozoa</taxon>
        <taxon>Arthropoda</taxon>
        <taxon>Hexapoda</taxon>
        <taxon>Insecta</taxon>
        <taxon>Pterygota</taxon>
        <taxon>Neoptera</taxon>
        <taxon>Endopterygota</taxon>
        <taxon>Coleoptera</taxon>
        <taxon>Polyphaga</taxon>
        <taxon>Elateriformia</taxon>
        <taxon>Buprestoidea</taxon>
        <taxon>Buprestidae</taxon>
        <taxon>Agrilinae</taxon>
        <taxon>Agrilus</taxon>
    </lineage>
</organism>
<dbReference type="PIRSF" id="PIRSF006241">
    <property type="entry name" value="HyI"/>
    <property type="match status" value="1"/>
</dbReference>
<comment type="function">
    <text evidence="2 7">Catalyzes the reversible isomerization between hydroxypyruvate and 2-hydroxy-3-oxopropanoate (also termed tartronate semialdehyde).</text>
</comment>
<evidence type="ECO:0000313" key="10">
    <source>
        <dbReference type="Proteomes" id="UP000192223"/>
    </source>
</evidence>
<dbReference type="InterPro" id="IPR036237">
    <property type="entry name" value="Xyl_isomerase-like_sf"/>
</dbReference>
<evidence type="ECO:0000256" key="4">
    <source>
        <dbReference type="ARBA" id="ARBA00012570"/>
    </source>
</evidence>
<dbReference type="AlphaFoldDB" id="A0A1W4XH11"/>
<dbReference type="InterPro" id="IPR050417">
    <property type="entry name" value="Sugar_Epim/Isomerase"/>
</dbReference>
<evidence type="ECO:0000256" key="1">
    <source>
        <dbReference type="ARBA" id="ARBA00000476"/>
    </source>
</evidence>
<dbReference type="FunCoup" id="A0A1W4XH11">
    <property type="interactions" value="38"/>
</dbReference>
<dbReference type="FunFam" id="3.20.20.150:FF:000007">
    <property type="entry name" value="Hydroxypyruvate isomerase"/>
    <property type="match status" value="1"/>
</dbReference>
<dbReference type="InterPro" id="IPR026040">
    <property type="entry name" value="HyI-like"/>
</dbReference>
<dbReference type="GO" id="GO:0046487">
    <property type="term" value="P:glyoxylate metabolic process"/>
    <property type="evidence" value="ECO:0007669"/>
    <property type="project" value="TreeGrafter"/>
</dbReference>
<dbReference type="Gene3D" id="3.20.20.150">
    <property type="entry name" value="Divalent-metal-dependent TIM barrel enzymes"/>
    <property type="match status" value="1"/>
</dbReference>
<evidence type="ECO:0000313" key="11">
    <source>
        <dbReference type="RefSeq" id="XP_018335279.1"/>
    </source>
</evidence>
<dbReference type="PANTHER" id="PTHR43489:SF6">
    <property type="entry name" value="HYDROXYPYRUVATE ISOMERASE-RELATED"/>
    <property type="match status" value="1"/>
</dbReference>
<comment type="similarity">
    <text evidence="3 7">Belongs to the hyi family.</text>
</comment>
<dbReference type="InParanoid" id="A0A1W4XH11"/>
<gene>
    <name evidence="11" type="primary">LOC108744151</name>
</gene>
<name>A0A1W4XH11_AGRPL</name>
<dbReference type="Pfam" id="PF01261">
    <property type="entry name" value="AP_endonuc_2"/>
    <property type="match status" value="1"/>
</dbReference>
<keyword evidence="6 7" id="KW-0413">Isomerase</keyword>
<dbReference type="Proteomes" id="UP000192223">
    <property type="component" value="Unplaced"/>
</dbReference>